<accession>A0AAV0ZDQ3</accession>
<proteinExistence type="predicted"/>
<sequence>MEMKFVVHIYVEHNGKGNAQEAGGQEDDVCGVEQDEIGNVSGVEQDGVGNVDGVEQVEICNVVVVEKVEGIDVVGVEQVEVRDENEDSEDNDFEAGGLSFDNSEDERAIGLDDCFDVIENEVEEKSKRGRIKVAAKKHKHNPKKVYGD</sequence>
<feature type="region of interest" description="Disordered" evidence="1">
    <location>
        <begin position="81"/>
        <end position="101"/>
    </location>
</feature>
<protein>
    <submittedName>
        <fullName evidence="2">Uncharacterized protein</fullName>
    </submittedName>
</protein>
<reference evidence="2 3" key="1">
    <citation type="submission" date="2023-01" db="EMBL/GenBank/DDBJ databases">
        <authorList>
            <person name="Kreplak J."/>
        </authorList>
    </citation>
    <scope>NUCLEOTIDE SEQUENCE [LARGE SCALE GENOMIC DNA]</scope>
</reference>
<evidence type="ECO:0000313" key="3">
    <source>
        <dbReference type="Proteomes" id="UP001157006"/>
    </source>
</evidence>
<dbReference type="EMBL" id="OX451737">
    <property type="protein sequence ID" value="CAI8595942.1"/>
    <property type="molecule type" value="Genomic_DNA"/>
</dbReference>
<dbReference type="Proteomes" id="UP001157006">
    <property type="component" value="Chromosome 2"/>
</dbReference>
<dbReference type="AlphaFoldDB" id="A0AAV0ZDQ3"/>
<evidence type="ECO:0000313" key="2">
    <source>
        <dbReference type="EMBL" id="CAI8595942.1"/>
    </source>
</evidence>
<feature type="compositionally biased region" description="Acidic residues" evidence="1">
    <location>
        <begin position="83"/>
        <end position="93"/>
    </location>
</feature>
<gene>
    <name evidence="2" type="ORF">VFH_II009520</name>
</gene>
<name>A0AAV0ZDQ3_VICFA</name>
<organism evidence="2 3">
    <name type="scientific">Vicia faba</name>
    <name type="common">Broad bean</name>
    <name type="synonym">Faba vulgaris</name>
    <dbReference type="NCBI Taxonomy" id="3906"/>
    <lineage>
        <taxon>Eukaryota</taxon>
        <taxon>Viridiplantae</taxon>
        <taxon>Streptophyta</taxon>
        <taxon>Embryophyta</taxon>
        <taxon>Tracheophyta</taxon>
        <taxon>Spermatophyta</taxon>
        <taxon>Magnoliopsida</taxon>
        <taxon>eudicotyledons</taxon>
        <taxon>Gunneridae</taxon>
        <taxon>Pentapetalae</taxon>
        <taxon>rosids</taxon>
        <taxon>fabids</taxon>
        <taxon>Fabales</taxon>
        <taxon>Fabaceae</taxon>
        <taxon>Papilionoideae</taxon>
        <taxon>50 kb inversion clade</taxon>
        <taxon>NPAAA clade</taxon>
        <taxon>Hologalegina</taxon>
        <taxon>IRL clade</taxon>
        <taxon>Fabeae</taxon>
        <taxon>Vicia</taxon>
    </lineage>
</organism>
<feature type="region of interest" description="Disordered" evidence="1">
    <location>
        <begin position="129"/>
        <end position="148"/>
    </location>
</feature>
<evidence type="ECO:0000256" key="1">
    <source>
        <dbReference type="SAM" id="MobiDB-lite"/>
    </source>
</evidence>
<keyword evidence="3" id="KW-1185">Reference proteome</keyword>